<evidence type="ECO:0000256" key="1">
    <source>
        <dbReference type="ARBA" id="ARBA00004613"/>
    </source>
</evidence>
<dbReference type="PRINTS" id="PR01217">
    <property type="entry name" value="PRICHEXTENSN"/>
</dbReference>
<feature type="domain" description="F5/8 type C" evidence="10">
    <location>
        <begin position="1080"/>
        <end position="1174"/>
    </location>
</feature>
<comment type="caution">
    <text evidence="6">Lacks conserved residue(s) required for the propagation of feature annotation.</text>
</comment>
<name>A0ABY7EWA8_MYAAR</name>
<dbReference type="CDD" id="cd00057">
    <property type="entry name" value="FA58C"/>
    <property type="match status" value="1"/>
</dbReference>
<feature type="compositionally biased region" description="Polar residues" evidence="8">
    <location>
        <begin position="577"/>
        <end position="620"/>
    </location>
</feature>
<evidence type="ECO:0000256" key="5">
    <source>
        <dbReference type="ARBA" id="ARBA00023180"/>
    </source>
</evidence>
<evidence type="ECO:0000256" key="8">
    <source>
        <dbReference type="SAM" id="MobiDB-lite"/>
    </source>
</evidence>
<dbReference type="InterPro" id="IPR039675">
    <property type="entry name" value="CILP1/CILP2"/>
</dbReference>
<gene>
    <name evidence="11" type="ORF">MAR_004345</name>
</gene>
<dbReference type="Pfam" id="PF13330">
    <property type="entry name" value="Mucin2_WxxW"/>
    <property type="match status" value="9"/>
</dbReference>
<dbReference type="SMART" id="SM00041">
    <property type="entry name" value="CT"/>
    <property type="match status" value="1"/>
</dbReference>
<evidence type="ECO:0000313" key="12">
    <source>
        <dbReference type="Proteomes" id="UP001164746"/>
    </source>
</evidence>
<evidence type="ECO:0000256" key="2">
    <source>
        <dbReference type="ARBA" id="ARBA00022525"/>
    </source>
</evidence>
<comment type="subcellular location">
    <subcellularLocation>
        <location evidence="1">Secreted</location>
    </subcellularLocation>
</comment>
<dbReference type="Gene3D" id="2.60.120.260">
    <property type="entry name" value="Galactose-binding domain-like"/>
    <property type="match status" value="1"/>
</dbReference>
<dbReference type="Gene3D" id="4.10.400.10">
    <property type="entry name" value="Low-density Lipoprotein Receptor"/>
    <property type="match status" value="1"/>
</dbReference>
<dbReference type="InterPro" id="IPR036055">
    <property type="entry name" value="LDL_receptor-like_sf"/>
</dbReference>
<accession>A0ABY7EWA8</accession>
<evidence type="ECO:0000259" key="10">
    <source>
        <dbReference type="PROSITE" id="PS50022"/>
    </source>
</evidence>
<feature type="disulfide bond" evidence="6">
    <location>
        <begin position="2258"/>
        <end position="2312"/>
    </location>
</feature>
<feature type="region of interest" description="Disordered" evidence="8">
    <location>
        <begin position="723"/>
        <end position="866"/>
    </location>
</feature>
<dbReference type="PROSITE" id="PS50068">
    <property type="entry name" value="LDLRA_2"/>
    <property type="match status" value="1"/>
</dbReference>
<dbReference type="Pfam" id="PF00057">
    <property type="entry name" value="Ldl_recept_a"/>
    <property type="match status" value="1"/>
</dbReference>
<keyword evidence="2" id="KW-0964">Secreted</keyword>
<keyword evidence="5" id="KW-0325">Glycoprotein</keyword>
<evidence type="ECO:0000256" key="7">
    <source>
        <dbReference type="PROSITE-ProRule" id="PRU00124"/>
    </source>
</evidence>
<dbReference type="Proteomes" id="UP001164746">
    <property type="component" value="Chromosome 9"/>
</dbReference>
<feature type="domain" description="CTCK" evidence="9">
    <location>
        <begin position="2221"/>
        <end position="2318"/>
    </location>
</feature>
<dbReference type="PANTHER" id="PTHR15031">
    <property type="entry name" value="CARTILAGE INTERMEDIATE LAYER PROTEIN CLIP"/>
    <property type="match status" value="1"/>
</dbReference>
<dbReference type="CDD" id="cd00112">
    <property type="entry name" value="LDLa"/>
    <property type="match status" value="1"/>
</dbReference>
<feature type="disulfide bond" evidence="7">
    <location>
        <begin position="1349"/>
        <end position="1367"/>
    </location>
</feature>
<feature type="compositionally biased region" description="Polar residues" evidence="8">
    <location>
        <begin position="814"/>
        <end position="824"/>
    </location>
</feature>
<evidence type="ECO:0000256" key="3">
    <source>
        <dbReference type="ARBA" id="ARBA00022729"/>
    </source>
</evidence>
<dbReference type="PROSITE" id="PS01286">
    <property type="entry name" value="FA58C_2"/>
    <property type="match status" value="1"/>
</dbReference>
<evidence type="ECO:0000259" key="9">
    <source>
        <dbReference type="PROSITE" id="PS01225"/>
    </source>
</evidence>
<feature type="compositionally biased region" description="Low complexity" evidence="8">
    <location>
        <begin position="723"/>
        <end position="758"/>
    </location>
</feature>
<feature type="compositionally biased region" description="Low complexity" evidence="8">
    <location>
        <begin position="409"/>
        <end position="422"/>
    </location>
</feature>
<dbReference type="InterPro" id="IPR000421">
    <property type="entry name" value="FA58C"/>
</dbReference>
<feature type="region of interest" description="Disordered" evidence="8">
    <location>
        <begin position="1"/>
        <end position="282"/>
    </location>
</feature>
<reference evidence="11" key="1">
    <citation type="submission" date="2022-11" db="EMBL/GenBank/DDBJ databases">
        <title>Centuries of genome instability and evolution in soft-shell clam transmissible cancer (bioRxiv).</title>
        <authorList>
            <person name="Hart S.F.M."/>
            <person name="Yonemitsu M.A."/>
            <person name="Giersch R.M."/>
            <person name="Beal B.F."/>
            <person name="Arriagada G."/>
            <person name="Davis B.W."/>
            <person name="Ostrander E.A."/>
            <person name="Goff S.P."/>
            <person name="Metzger M.J."/>
        </authorList>
    </citation>
    <scope>NUCLEOTIDE SEQUENCE</scope>
    <source>
        <strain evidence="11">MELC-2E11</strain>
        <tissue evidence="11">Siphon/mantle</tissue>
    </source>
</reference>
<dbReference type="InterPro" id="IPR006207">
    <property type="entry name" value="Cys_knot_C"/>
</dbReference>
<feature type="compositionally biased region" description="Low complexity" evidence="8">
    <location>
        <begin position="432"/>
        <end position="447"/>
    </location>
</feature>
<feature type="compositionally biased region" description="Low complexity" evidence="8">
    <location>
        <begin position="549"/>
        <end position="572"/>
    </location>
</feature>
<dbReference type="Gene3D" id="2.10.90.10">
    <property type="entry name" value="Cystine-knot cytokines"/>
    <property type="match status" value="1"/>
</dbReference>
<organism evidence="11 12">
    <name type="scientific">Mya arenaria</name>
    <name type="common">Soft-shell clam</name>
    <dbReference type="NCBI Taxonomy" id="6604"/>
    <lineage>
        <taxon>Eukaryota</taxon>
        <taxon>Metazoa</taxon>
        <taxon>Spiralia</taxon>
        <taxon>Lophotrochozoa</taxon>
        <taxon>Mollusca</taxon>
        <taxon>Bivalvia</taxon>
        <taxon>Autobranchia</taxon>
        <taxon>Heteroconchia</taxon>
        <taxon>Euheterodonta</taxon>
        <taxon>Imparidentia</taxon>
        <taxon>Neoheterodontei</taxon>
        <taxon>Myida</taxon>
        <taxon>Myoidea</taxon>
        <taxon>Myidae</taxon>
        <taxon>Mya</taxon>
    </lineage>
</organism>
<feature type="compositionally biased region" description="Polar residues" evidence="8">
    <location>
        <begin position="1"/>
        <end position="23"/>
    </location>
</feature>
<proteinExistence type="predicted"/>
<dbReference type="InterPro" id="IPR025155">
    <property type="entry name" value="WxxW_domain"/>
</dbReference>
<dbReference type="SUPFAM" id="SSF57424">
    <property type="entry name" value="LDL receptor-like module"/>
    <property type="match status" value="1"/>
</dbReference>
<feature type="region of interest" description="Disordered" evidence="8">
    <location>
        <begin position="549"/>
        <end position="620"/>
    </location>
</feature>
<evidence type="ECO:0000256" key="6">
    <source>
        <dbReference type="PROSITE-ProRule" id="PRU00039"/>
    </source>
</evidence>
<dbReference type="EMBL" id="CP111020">
    <property type="protein sequence ID" value="WAR14240.1"/>
    <property type="molecule type" value="Genomic_DNA"/>
</dbReference>
<feature type="compositionally biased region" description="Low complexity" evidence="8">
    <location>
        <begin position="52"/>
        <end position="193"/>
    </location>
</feature>
<dbReference type="SMART" id="SM00192">
    <property type="entry name" value="LDLa"/>
    <property type="match status" value="1"/>
</dbReference>
<dbReference type="PROSITE" id="PS01185">
    <property type="entry name" value="CTCK_1"/>
    <property type="match status" value="1"/>
</dbReference>
<dbReference type="Pfam" id="PF00754">
    <property type="entry name" value="F5_F8_type_C"/>
    <property type="match status" value="1"/>
</dbReference>
<evidence type="ECO:0000256" key="4">
    <source>
        <dbReference type="ARBA" id="ARBA00023157"/>
    </source>
</evidence>
<dbReference type="InterPro" id="IPR008979">
    <property type="entry name" value="Galactose-bd-like_sf"/>
</dbReference>
<evidence type="ECO:0000313" key="11">
    <source>
        <dbReference type="EMBL" id="WAR14240.1"/>
    </source>
</evidence>
<feature type="compositionally biased region" description="Low complexity" evidence="8">
    <location>
        <begin position="204"/>
        <end position="282"/>
    </location>
</feature>
<feature type="disulfide bond" evidence="7">
    <location>
        <begin position="1342"/>
        <end position="1354"/>
    </location>
</feature>
<dbReference type="SUPFAM" id="SSF49785">
    <property type="entry name" value="Galactose-binding domain-like"/>
    <property type="match status" value="1"/>
</dbReference>
<sequence>MFKQAGTLSPATRPTLHQNQAGFTTGTPTITPTGYTGNGTPTITSPGYTRNGTPTITPPGYTGTGTPTIAPTGYTGTGTPTITPPGYTGTGTPTITPTGDTGTGTPTVRPPGYTGTPTQKPGGNDNGTPTLTPPGNTDTGSPTITPPGYIGTGSPTITPTGYNGTGTPTITPTGSTGFITQTITPTGYTRTGTSILTPTDYTETGTRTVRPPGYTGTGTPTLKPGSKNNGTPTLTPSGYTGTGPPTITIPDYTGFGSPTIIPPGYTGTGSPTLSPTGYSGTGIPTVSPTGHSGGTPTLTPTTCAIVTKWSSWVNRHTPDATKDEIESMTAAEKITFCGLGKIIAVECKTINNIPSYSAGDFGFKCDITNGATCVAKDNFPIGCQDYMIRYQCQEQICGVTNSINISEPTTTSQTTDDTGTRTFSPKVPGQNTPTLTPPGGSTATPTAVPTTVCAATTRWSSWLNRDKPTTGEGDKEAMTGEEKQKFCPGGTIATVECASIDSVPYYLSLDIVDCNPITGLFCDNNMNMGMCADYMIRYQCEETTCTEPTLPPTTQSQSTLTPPRFSRTTTSPGQGGKLTTYTHKGTMHTGTVSTFKPPKFSSSTAHPNTSGNKTPTQSPSLICETKNRWSMWIDRSTPGINGTGDHEYMTTMELQRFCARGTISGVECQTFDGTNFDKTPDFVTCTMENGLVCDGVENFPIACMDYRMRYECTEQICQTPTASAASTPTVHPPSATDGVPTVSPSGSYTGTPTSQPPGVTGKPTARPPNATGGVPTETPKRFYTDTPTMHPTGVSGEPTALPPNLSGGVPTITPKESYTGTPTMHPTGVSGEPTALPPSASGGVPTVTRKGSYAGTSTIPGVSGHPSIGRTVIPTVNRCTQSHWSSWINRDNPNIGGGDYESLTDKEKADFCIGGTIKSIECVTTDGIASYSSGEIISCTLLNGFSCNSQDNAPIPCSDYKIRYFCQCEETSSTTSVKPTPTISFNGTLNQPTLHLTCGWSPWLNVDRPNFESADSGDLETVASLKTKFGLCKNIVDISCRVAGTDTMADAAGQTEVLCDSVIGLRCYNRDQQGGMCYDYEVNFLKPILLTGIITQGRENSGSYVTSYKVLFSNDGFIWSPYQDFGQDKNFTGNNNSGSMATNWFDHPIRAQYIRVVPLTWQGVIAMRTELLGCYEGYPSVTTVPQPTFTQSVVTPNTPPTVCESSDFDLGRRLRANIRTPILVGTVHNSNHVGPTHPATTSTVNKRVLRCFEGLDISACPKDGCADGLYCDGRQCVTKDKCPCLVDGQILMSGGFKEMSNCETCQCIAGEINCEPKKCTPCLQGFSLVINKTTCECSCRSCPPGEFRCGNGECIPQERRCDGIIDCIDDEVGCVSTPMFTPPVYATATPTLPPKSIGTGQPTALPPGGSTGNPLLVNGTSTTATLAPVQCNSQWTSWINTDTPDTGDGDRESWTAAQKAAFCPNGKVSRIECMTSDGIASDSSGEIMQCTIEGGAVCLTTDNAPMPCSDFKIRYFCDCNGSTTTMQGQISTAGPGQCNSSWSSWINTDTPDSGDGDRESWTAAQKAASCPYGKISRIECRTIDDIASYSSGEIMQCTIEEGAVCLNNDNFPIPCSDYKIRYFCECAVSPTLHPTGASGGIPTVTPLPGVKTQTPNHTLGSTISLHGQVTTGAPVQCTSNWSLWINTDTPDSGDGDRESWTAAQKVAFCPHGKVSRIECRTIDEIASSGEIMQCTIEGGAVCFNNDNFPVPCSDYKIKYFCECTDSGASTSTIQGQAPTGAPVQCTSHWSSWINTDNPNSDDEDRENWTAAQRAAFCQHGKISRIECRTTDDIASYSSGEIMQCSIEGGAVCLNDDNFPVPCSDYKIKYFCECTVPPNIHTTHIHGGPSIAPCLTRWSRWINRDQPDSGRGDIEKMNAHELNVFCPEGRIKGIECVTVDGIVSYSSGDMLSCSINNGLECLNDNNFPVPCSDYKIRYYCDCEVSPLISITPQLPFHLPIHVTPVQVISCIPEQCLPMVKPVLKEGEELQTVIDANGCCFQYIVVCKPNLCAPPILNCPAPLSLEPATGESDCCLTYRCMCPTICPTTTKPVCKTTGQSWSDGVCTHCACIDKGGVAAIGYKTIARPDFCCLDCQPNGCIVNGTIYKDGATMESSKKCYDKLCIFDAKLAMFIVSETRVQCSAYEQLTDCKANEEAYDATGCCIKCLPERNVTSSSLICQTCAPRLVAGNSNHTIGYFTIMDNMEVCKNIEPIPDLLECSGFCNSRSSYSHVMQGFTNRCNCCQATGSETRNVELTCKNGRTITKSYSVPKSCGCSACSGAK</sequence>
<feature type="disulfide bond" evidence="6">
    <location>
        <begin position="2262"/>
        <end position="2314"/>
    </location>
</feature>
<keyword evidence="4 6" id="KW-1015">Disulfide bond</keyword>
<dbReference type="PROSITE" id="PS50022">
    <property type="entry name" value="FA58C_3"/>
    <property type="match status" value="1"/>
</dbReference>
<dbReference type="PROSITE" id="PS01225">
    <property type="entry name" value="CTCK_2"/>
    <property type="match status" value="1"/>
</dbReference>
<feature type="compositionally biased region" description="Low complexity" evidence="8">
    <location>
        <begin position="24"/>
        <end position="44"/>
    </location>
</feature>
<feature type="region of interest" description="Disordered" evidence="8">
    <location>
        <begin position="407"/>
        <end position="447"/>
    </location>
</feature>
<keyword evidence="12" id="KW-1185">Reference proteome</keyword>
<dbReference type="PANTHER" id="PTHR15031:SF4">
    <property type="entry name" value="CARTILAGE INTERMEDIATE LAYER PROTEIN 1"/>
    <property type="match status" value="1"/>
</dbReference>
<dbReference type="InterPro" id="IPR029034">
    <property type="entry name" value="Cystine-knot_cytokine"/>
</dbReference>
<keyword evidence="3" id="KW-0732">Signal</keyword>
<dbReference type="InterPro" id="IPR002172">
    <property type="entry name" value="LDrepeatLR_classA_rpt"/>
</dbReference>
<feature type="compositionally biased region" description="Polar residues" evidence="8">
    <location>
        <begin position="194"/>
        <end position="203"/>
    </location>
</feature>
<dbReference type="SMART" id="SM00231">
    <property type="entry name" value="FA58C"/>
    <property type="match status" value="1"/>
</dbReference>
<protein>
    <submittedName>
        <fullName evidence="11">HMCT-like protein</fullName>
    </submittedName>
</protein>